<dbReference type="AlphaFoldDB" id="T1IRE6"/>
<protein>
    <recommendedName>
        <fullName evidence="1">DUF4817 domain-containing protein</fullName>
    </recommendedName>
</protein>
<dbReference type="EMBL" id="AFFK01018564">
    <property type="status" value="NOT_ANNOTATED_CDS"/>
    <property type="molecule type" value="Genomic_DNA"/>
</dbReference>
<dbReference type="STRING" id="126957.T1IRE6"/>
<organism evidence="2 3">
    <name type="scientific">Strigamia maritima</name>
    <name type="common">European centipede</name>
    <name type="synonym">Geophilus maritimus</name>
    <dbReference type="NCBI Taxonomy" id="126957"/>
    <lineage>
        <taxon>Eukaryota</taxon>
        <taxon>Metazoa</taxon>
        <taxon>Ecdysozoa</taxon>
        <taxon>Arthropoda</taxon>
        <taxon>Myriapoda</taxon>
        <taxon>Chilopoda</taxon>
        <taxon>Pleurostigmophora</taxon>
        <taxon>Geophilomorpha</taxon>
        <taxon>Linotaeniidae</taxon>
        <taxon>Strigamia</taxon>
    </lineage>
</organism>
<dbReference type="PhylomeDB" id="T1IRE6"/>
<reference evidence="2" key="2">
    <citation type="submission" date="2015-02" db="UniProtKB">
        <authorList>
            <consortium name="EnsemblMetazoa"/>
        </authorList>
    </citation>
    <scope>IDENTIFICATION</scope>
</reference>
<keyword evidence="3" id="KW-1185">Reference proteome</keyword>
<proteinExistence type="predicted"/>
<evidence type="ECO:0000313" key="2">
    <source>
        <dbReference type="EnsemblMetazoa" id="SMAR003635-PA"/>
    </source>
</evidence>
<sequence>MANYTTQELVDIVYCYAECGRIAARMYAQRFSTRRHPNAPTVCRFILRFEATGNIQSQHGRRRQQPDGDADRAVTVCDIMADPHKFHPYHLHCHQGLLPHDHQLLDFCNWLLIIADDDLTFLDRIM</sequence>
<dbReference type="EnsemblMetazoa" id="SMAR003635-RA">
    <property type="protein sequence ID" value="SMAR003635-PA"/>
    <property type="gene ID" value="SMAR003635"/>
</dbReference>
<accession>T1IRE6</accession>
<evidence type="ECO:0000259" key="1">
    <source>
        <dbReference type="Pfam" id="PF16087"/>
    </source>
</evidence>
<dbReference type="InterPro" id="IPR032135">
    <property type="entry name" value="DUF4817"/>
</dbReference>
<name>T1IRE6_STRMM</name>
<dbReference type="Pfam" id="PF16087">
    <property type="entry name" value="DUF4817"/>
    <property type="match status" value="1"/>
</dbReference>
<evidence type="ECO:0000313" key="3">
    <source>
        <dbReference type="Proteomes" id="UP000014500"/>
    </source>
</evidence>
<reference evidence="3" key="1">
    <citation type="submission" date="2011-05" db="EMBL/GenBank/DDBJ databases">
        <authorList>
            <person name="Richards S.R."/>
            <person name="Qu J."/>
            <person name="Jiang H."/>
            <person name="Jhangiani S.N."/>
            <person name="Agravi P."/>
            <person name="Goodspeed R."/>
            <person name="Gross S."/>
            <person name="Mandapat C."/>
            <person name="Jackson L."/>
            <person name="Mathew T."/>
            <person name="Pu L."/>
            <person name="Thornton R."/>
            <person name="Saada N."/>
            <person name="Wilczek-Boney K.B."/>
            <person name="Lee S."/>
            <person name="Kovar C."/>
            <person name="Wu Y."/>
            <person name="Scherer S.E."/>
            <person name="Worley K.C."/>
            <person name="Muzny D.M."/>
            <person name="Gibbs R."/>
        </authorList>
    </citation>
    <scope>NUCLEOTIDE SEQUENCE</scope>
    <source>
        <strain evidence="3">Brora</strain>
    </source>
</reference>
<dbReference type="Proteomes" id="UP000014500">
    <property type="component" value="Unassembled WGS sequence"/>
</dbReference>
<feature type="domain" description="DUF4817" evidence="1">
    <location>
        <begin position="5"/>
        <end position="56"/>
    </location>
</feature>
<dbReference type="HOGENOM" id="CLU_1984352_0_0_1"/>